<feature type="compositionally biased region" description="Low complexity" evidence="1">
    <location>
        <begin position="15"/>
        <end position="26"/>
    </location>
</feature>
<feature type="region of interest" description="Disordered" evidence="1">
    <location>
        <begin position="1"/>
        <end position="26"/>
    </location>
</feature>
<gene>
    <name evidence="2" type="ORF">ARN_08680</name>
    <name evidence="3" type="ORF">ArsFIN_31010</name>
    <name evidence="4" type="ORF">QE258_14375</name>
</gene>
<sequence length="184" mass="20048">MKKQQVSHILHDRQPQSLPLPSTTKLPLESDPVLKKRFESALKLAGSATPVSPLEADKNLSAVSYLLVEHSSEDAHPFSQGIKKKSTAKAEDKARHRLSIATEEIADNCDQAYDNPPYTIIAHTTATKIDNNDKLPPSSSKQKQPITHLANPPTDKAGRNKPLKAPLSANTLSANPITNQPINQ</sequence>
<evidence type="ECO:0000313" key="4">
    <source>
        <dbReference type="EMBL" id="WGM04773.1"/>
    </source>
</evidence>
<keyword evidence="6" id="KW-1185">Reference proteome</keyword>
<dbReference type="Proteomes" id="UP000295134">
    <property type="component" value="Chromosome"/>
</dbReference>
<dbReference type="EMBL" id="FN545174">
    <property type="protein sequence ID" value="CBA72160.1"/>
    <property type="molecule type" value="Genomic_DNA"/>
</dbReference>
<proteinExistence type="predicted"/>
<protein>
    <submittedName>
        <fullName evidence="2">Uncharacterized protein</fullName>
    </submittedName>
</protein>
<evidence type="ECO:0000313" key="5">
    <source>
        <dbReference type="Proteomes" id="UP000295134"/>
    </source>
</evidence>
<dbReference type="EMBL" id="CP123523">
    <property type="protein sequence ID" value="WGM04773.1"/>
    <property type="molecule type" value="Genomic_DNA"/>
</dbReference>
<evidence type="ECO:0000313" key="3">
    <source>
        <dbReference type="EMBL" id="QBY44515.1"/>
    </source>
</evidence>
<feature type="compositionally biased region" description="Polar residues" evidence="1">
    <location>
        <begin position="168"/>
        <end position="184"/>
    </location>
</feature>
<dbReference type="KEGG" id="ans:ArsFIN_31010"/>
<evidence type="ECO:0000256" key="1">
    <source>
        <dbReference type="SAM" id="MobiDB-lite"/>
    </source>
</evidence>
<organism evidence="2">
    <name type="scientific">Arsenophonus nasoniae</name>
    <name type="common">son-killer infecting Nasonia vitripennis</name>
    <dbReference type="NCBI Taxonomy" id="638"/>
    <lineage>
        <taxon>Bacteria</taxon>
        <taxon>Pseudomonadati</taxon>
        <taxon>Pseudomonadota</taxon>
        <taxon>Gammaproteobacteria</taxon>
        <taxon>Enterobacterales</taxon>
        <taxon>Morganellaceae</taxon>
        <taxon>Arsenophonus</taxon>
    </lineage>
</organism>
<reference evidence="2" key="1">
    <citation type="journal article" date="2010" name="Insect Mol. Biol.">
        <title>The draft genome sequence of Arsenophonus nasoniae, son-killer bacterium of Nasonia vitripennis, reveals genes associated with virulence and symbiosis.</title>
        <authorList>
            <person name="Wilkes T."/>
            <person name="Darby A.C."/>
            <person name="Choi J."/>
            <person name="Colborne J.K."/>
            <person name="Werren J.H."/>
            <person name="Hurst G.D.D."/>
        </authorList>
    </citation>
    <scope>NUCLEOTIDE SEQUENCE</scope>
</reference>
<evidence type="ECO:0000313" key="2">
    <source>
        <dbReference type="EMBL" id="CBA72160.1"/>
    </source>
</evidence>
<dbReference type="AlphaFoldDB" id="D2TXN9"/>
<accession>D2TXN9</accession>
<evidence type="ECO:0000313" key="6">
    <source>
        <dbReference type="Proteomes" id="UP001177592"/>
    </source>
</evidence>
<dbReference type="RefSeq" id="WP_026822307.1">
    <property type="nucleotide sequence ID" value="NZ_CP038613.1"/>
</dbReference>
<reference evidence="4" key="3">
    <citation type="submission" date="2023-04" db="EMBL/GenBank/DDBJ databases">
        <title>Genome dynamics across the evolutionary transition to endosymbiosis.</title>
        <authorList>
            <person name="Siozios S."/>
            <person name="Nadal-Jimenez P."/>
            <person name="Azagi T."/>
            <person name="Sprong H."/>
            <person name="Frost C.L."/>
            <person name="Parratt S.R."/>
            <person name="Taylor G."/>
            <person name="Brettell L."/>
            <person name="Lew K.C."/>
            <person name="Croft L."/>
            <person name="King K.C."/>
            <person name="Brockhurst M.A."/>
            <person name="Hypsa V."/>
            <person name="Novakova E."/>
            <person name="Darby A.C."/>
            <person name="Hurst G.D.D."/>
        </authorList>
    </citation>
    <scope>NUCLEOTIDE SEQUENCE</scope>
    <source>
        <strain evidence="4">ANv_CAN</strain>
    </source>
</reference>
<reference evidence="3 5" key="2">
    <citation type="submission" date="2019-03" db="EMBL/GenBank/DDBJ databases">
        <title>Long-read sequencing reveals hyperdense prophage content in a complex bacterial symbiont genome.</title>
        <authorList>
            <person name="Frost C.L."/>
            <person name="Siozios S."/>
            <person name="Nadal-Jimenez P."/>
            <person name="Brockhurst M.A."/>
            <person name="King K.C."/>
            <person name="Darby A.C."/>
            <person name="Hurst G.D.D."/>
        </authorList>
    </citation>
    <scope>NUCLEOTIDE SEQUENCE [LARGE SCALE GENOMIC DNA]</scope>
    <source>
        <strain evidence="3 5">FIN</strain>
    </source>
</reference>
<name>D2TXN9_9GAMM</name>
<dbReference type="GeneID" id="96878082"/>
<dbReference type="EMBL" id="CP038613">
    <property type="protein sequence ID" value="QBY44515.1"/>
    <property type="molecule type" value="Genomic_DNA"/>
</dbReference>
<feature type="region of interest" description="Disordered" evidence="1">
    <location>
        <begin position="124"/>
        <end position="184"/>
    </location>
</feature>
<dbReference type="Proteomes" id="UP001177592">
    <property type="component" value="Chromosome"/>
</dbReference>